<protein>
    <submittedName>
        <fullName evidence="1">Uncharacterized protein</fullName>
    </submittedName>
</protein>
<sequence length="53" mass="5783">MGEAALNPDGKTYNGAKALSWLTEVLYPGNGLPEDEVARMFEEAKAKKAQRSE</sequence>
<evidence type="ECO:0000313" key="1">
    <source>
        <dbReference type="EMBL" id="XBW75322.1"/>
    </source>
</evidence>
<organism evidence="1">
    <name type="scientific">Dinoroseobacter phage vB_DshS_R26L</name>
    <dbReference type="NCBI Taxonomy" id="3161158"/>
    <lineage>
        <taxon>Viruses</taxon>
        <taxon>Duplodnaviria</taxon>
        <taxon>Heunggongvirae</taxon>
        <taxon>Uroviricota</taxon>
        <taxon>Caudoviricetes</taxon>
        <taxon>Nanhaivirus</taxon>
    </lineage>
</organism>
<gene>
    <name evidence="1" type="ORF">vBDshSR26L_7</name>
</gene>
<reference evidence="1" key="1">
    <citation type="submission" date="2024-06" db="EMBL/GenBank/DDBJ databases">
        <authorList>
            <person name="Lu L."/>
            <person name="Wei N."/>
            <person name="Zhang R."/>
        </authorList>
    </citation>
    <scope>NUCLEOTIDE SEQUENCE</scope>
</reference>
<accession>A0AAU7VG85</accession>
<proteinExistence type="predicted"/>
<dbReference type="EMBL" id="PP882867">
    <property type="protein sequence ID" value="XBW75322.1"/>
    <property type="molecule type" value="Genomic_DNA"/>
</dbReference>
<name>A0AAU7VG85_9CAUD</name>